<dbReference type="AlphaFoldDB" id="A0A6A5XZ12"/>
<name>A0A6A5XZ12_9PLEO</name>
<proteinExistence type="predicted"/>
<dbReference type="EMBL" id="ML978068">
    <property type="protein sequence ID" value="KAF2017524.1"/>
    <property type="molecule type" value="Genomic_DNA"/>
</dbReference>
<dbReference type="RefSeq" id="XP_033385863.1">
    <property type="nucleotide sequence ID" value="XM_033527503.1"/>
</dbReference>
<sequence>MTDPEQLLRRPGKARRPKPSHEAVLAGATFTNPKDASSNDVADVYDIGTGVIPSVEDTLERHLPVKAPQPENKGTTPDRILVAPKMSDDQSQEKVPPQQYWPPPLVSPESTHDSHARGGGAPTEVEHNDSSNDNCVIRFAEHDDSPAGQMRQVKSERQGIFKEDMVVMGCRFFVRG</sequence>
<protein>
    <submittedName>
        <fullName evidence="2">Uncharacterized protein</fullName>
    </submittedName>
</protein>
<organism evidence="2 3">
    <name type="scientific">Aaosphaeria arxii CBS 175.79</name>
    <dbReference type="NCBI Taxonomy" id="1450172"/>
    <lineage>
        <taxon>Eukaryota</taxon>
        <taxon>Fungi</taxon>
        <taxon>Dikarya</taxon>
        <taxon>Ascomycota</taxon>
        <taxon>Pezizomycotina</taxon>
        <taxon>Dothideomycetes</taxon>
        <taxon>Pleosporomycetidae</taxon>
        <taxon>Pleosporales</taxon>
        <taxon>Pleosporales incertae sedis</taxon>
        <taxon>Aaosphaeria</taxon>
    </lineage>
</organism>
<feature type="region of interest" description="Disordered" evidence="1">
    <location>
        <begin position="1"/>
        <end position="41"/>
    </location>
</feature>
<feature type="compositionally biased region" description="Polar residues" evidence="1">
    <location>
        <begin position="29"/>
        <end position="40"/>
    </location>
</feature>
<gene>
    <name evidence="2" type="ORF">BU24DRAFT_420552</name>
</gene>
<reference evidence="2" key="1">
    <citation type="journal article" date="2020" name="Stud. Mycol.">
        <title>101 Dothideomycetes genomes: a test case for predicting lifestyles and emergence of pathogens.</title>
        <authorList>
            <person name="Haridas S."/>
            <person name="Albert R."/>
            <person name="Binder M."/>
            <person name="Bloem J."/>
            <person name="Labutti K."/>
            <person name="Salamov A."/>
            <person name="Andreopoulos B."/>
            <person name="Baker S."/>
            <person name="Barry K."/>
            <person name="Bills G."/>
            <person name="Bluhm B."/>
            <person name="Cannon C."/>
            <person name="Castanera R."/>
            <person name="Culley D."/>
            <person name="Daum C."/>
            <person name="Ezra D."/>
            <person name="Gonzalez J."/>
            <person name="Henrissat B."/>
            <person name="Kuo A."/>
            <person name="Liang C."/>
            <person name="Lipzen A."/>
            <person name="Lutzoni F."/>
            <person name="Magnuson J."/>
            <person name="Mondo S."/>
            <person name="Nolan M."/>
            <person name="Ohm R."/>
            <person name="Pangilinan J."/>
            <person name="Park H.-J."/>
            <person name="Ramirez L."/>
            <person name="Alfaro M."/>
            <person name="Sun H."/>
            <person name="Tritt A."/>
            <person name="Yoshinaga Y."/>
            <person name="Zwiers L.-H."/>
            <person name="Turgeon B."/>
            <person name="Goodwin S."/>
            <person name="Spatafora J."/>
            <person name="Crous P."/>
            <person name="Grigoriev I."/>
        </authorList>
    </citation>
    <scope>NUCLEOTIDE SEQUENCE</scope>
    <source>
        <strain evidence="2">CBS 175.79</strain>
    </source>
</reference>
<accession>A0A6A5XZ12</accession>
<evidence type="ECO:0000313" key="2">
    <source>
        <dbReference type="EMBL" id="KAF2017524.1"/>
    </source>
</evidence>
<dbReference type="Proteomes" id="UP000799778">
    <property type="component" value="Unassembled WGS sequence"/>
</dbReference>
<dbReference type="OrthoDB" id="3556832at2759"/>
<dbReference type="GeneID" id="54284900"/>
<evidence type="ECO:0000313" key="3">
    <source>
        <dbReference type="Proteomes" id="UP000799778"/>
    </source>
</evidence>
<feature type="region of interest" description="Disordered" evidence="1">
    <location>
        <begin position="54"/>
        <end position="132"/>
    </location>
</feature>
<keyword evidence="3" id="KW-1185">Reference proteome</keyword>
<evidence type="ECO:0000256" key="1">
    <source>
        <dbReference type="SAM" id="MobiDB-lite"/>
    </source>
</evidence>